<gene>
    <name evidence="1" type="ORF">BAMA_17875</name>
</gene>
<evidence type="ECO:0008006" key="3">
    <source>
        <dbReference type="Google" id="ProtNLM"/>
    </source>
</evidence>
<keyword evidence="2" id="KW-1185">Reference proteome</keyword>
<evidence type="ECO:0000313" key="1">
    <source>
        <dbReference type="EMBL" id="KEK20305.1"/>
    </source>
</evidence>
<accession>A0A073K1E2</accession>
<dbReference type="AlphaFoldDB" id="A0A073K1E2"/>
<comment type="caution">
    <text evidence="1">The sequence shown here is derived from an EMBL/GenBank/DDBJ whole genome shotgun (WGS) entry which is preliminary data.</text>
</comment>
<dbReference type="PANTHER" id="PTHR36436:SF6">
    <property type="entry name" value="SLL5081 PROTEIN"/>
    <property type="match status" value="1"/>
</dbReference>
<dbReference type="STRING" id="574376.BAMA_17875"/>
<name>A0A073K1E2_9BACI</name>
<dbReference type="Gene3D" id="2.30.320.10">
    <property type="entry name" value="YwqG-like"/>
    <property type="match status" value="1"/>
</dbReference>
<dbReference type="eggNOG" id="COG3878">
    <property type="taxonomic scope" value="Bacteria"/>
</dbReference>
<dbReference type="InterPro" id="IPR035948">
    <property type="entry name" value="YwqG-like_sf"/>
</dbReference>
<dbReference type="EMBL" id="JOTN01000004">
    <property type="protein sequence ID" value="KEK20305.1"/>
    <property type="molecule type" value="Genomic_DNA"/>
</dbReference>
<dbReference type="InterPro" id="IPR015315">
    <property type="entry name" value="DUF1963"/>
</dbReference>
<sequence>MKRGGVRLKSHVEWPLVLQSYKDILETTIRPYVEIKAHKGNTSLVQSKFGGYPYLPLTVEHPKDENGKAMMLLAQLNFTEMPKLENMPEKGILQFFISYEDDVYGMDFDEQTSQKNFRTVYYEDVITDESLLVTDFDYMDEIDKDMLPFTDEYRLSFQSKYEAMSMYDYRFEELTEGIIDLDEMVEVDGETIDMWEVCAEYLHSTGHKIGGYPYFTQTDPRERENNYSSHNILLLQIDTDDGENDIMWGDSGVANFFIKEDDLRNLNFSNVLYNWDCC</sequence>
<dbReference type="Pfam" id="PF09234">
    <property type="entry name" value="DUF1963"/>
    <property type="match status" value="1"/>
</dbReference>
<dbReference type="SUPFAM" id="SSF103032">
    <property type="entry name" value="Hypothetical protein YwqG"/>
    <property type="match status" value="1"/>
</dbReference>
<evidence type="ECO:0000313" key="2">
    <source>
        <dbReference type="Proteomes" id="UP000027822"/>
    </source>
</evidence>
<dbReference type="Proteomes" id="UP000027822">
    <property type="component" value="Unassembled WGS sequence"/>
</dbReference>
<proteinExistence type="predicted"/>
<dbReference type="PANTHER" id="PTHR36436">
    <property type="entry name" value="SLL5081 PROTEIN"/>
    <property type="match status" value="1"/>
</dbReference>
<organism evidence="1 2">
    <name type="scientific">Bacillus manliponensis</name>
    <dbReference type="NCBI Taxonomy" id="574376"/>
    <lineage>
        <taxon>Bacteria</taxon>
        <taxon>Bacillati</taxon>
        <taxon>Bacillota</taxon>
        <taxon>Bacilli</taxon>
        <taxon>Bacillales</taxon>
        <taxon>Bacillaceae</taxon>
        <taxon>Bacillus</taxon>
        <taxon>Bacillus cereus group</taxon>
    </lineage>
</organism>
<protein>
    <recommendedName>
        <fullName evidence="3">Cytoplasmic protein</fullName>
    </recommendedName>
</protein>
<reference evidence="1 2" key="1">
    <citation type="submission" date="2014-06" db="EMBL/GenBank/DDBJ databases">
        <title>Draft genome sequence of Bacillus manliponensis JCM 15802 (MCCC 1A00708).</title>
        <authorList>
            <person name="Lai Q."/>
            <person name="Liu Y."/>
            <person name="Shao Z."/>
        </authorList>
    </citation>
    <scope>NUCLEOTIDE SEQUENCE [LARGE SCALE GENOMIC DNA]</scope>
    <source>
        <strain evidence="1 2">JCM 15802</strain>
    </source>
</reference>
<dbReference type="OrthoDB" id="57088at2"/>